<gene>
    <name evidence="5" type="ORF">KIH74_14545</name>
</gene>
<dbReference type="InterPro" id="IPR018060">
    <property type="entry name" value="HTH_AraC"/>
</dbReference>
<feature type="domain" description="HTH araC/xylS-type" evidence="4">
    <location>
        <begin position="201"/>
        <end position="302"/>
    </location>
</feature>
<sequence>MRPTDDLDSWVATLASVDLPPMRSRAVAGDGFRAGVVTGQLGAVRLAEFVVPAGECFRDDSMLRESDGQFCQLYLHTHGSTRMRQRGRRVEAGAGDLVLVDPGQPLHVVTTAARYLTVMVPRSMLGLDARELAAMAGKRIPGGQGSGALLSALAVTAVRSSSGFGPEEAARSGMALAQLVTGLLSTQLPSPRRSPDEVMRERIRLFIDARLSDPALTPLLVAGVHHISLRRLHQLFSKEPFTVAALIRHRRLEGCRRDLEDDVHRHVSIAALARRWGFGDPAHFSRLFKSTYGLSPLDHRRSSGLPR</sequence>
<accession>A0ABS5TIW5</accession>
<keyword evidence="6" id="KW-1185">Reference proteome</keyword>
<organism evidence="5 6">
    <name type="scientific">Kineosporia corallincola</name>
    <dbReference type="NCBI Taxonomy" id="2835133"/>
    <lineage>
        <taxon>Bacteria</taxon>
        <taxon>Bacillati</taxon>
        <taxon>Actinomycetota</taxon>
        <taxon>Actinomycetes</taxon>
        <taxon>Kineosporiales</taxon>
        <taxon>Kineosporiaceae</taxon>
        <taxon>Kineosporia</taxon>
    </lineage>
</organism>
<comment type="caution">
    <text evidence="5">The sequence shown here is derived from an EMBL/GenBank/DDBJ whole genome shotgun (WGS) entry which is preliminary data.</text>
</comment>
<dbReference type="Pfam" id="PF14525">
    <property type="entry name" value="AraC_binding_2"/>
    <property type="match status" value="1"/>
</dbReference>
<dbReference type="PROSITE" id="PS01124">
    <property type="entry name" value="HTH_ARAC_FAMILY_2"/>
    <property type="match status" value="1"/>
</dbReference>
<dbReference type="Proteomes" id="UP001197247">
    <property type="component" value="Unassembled WGS sequence"/>
</dbReference>
<keyword evidence="2" id="KW-0238">DNA-binding</keyword>
<dbReference type="SMART" id="SM00342">
    <property type="entry name" value="HTH_ARAC"/>
    <property type="match status" value="1"/>
</dbReference>
<dbReference type="InterPro" id="IPR020449">
    <property type="entry name" value="Tscrpt_reg_AraC-type_HTH"/>
</dbReference>
<protein>
    <submittedName>
        <fullName evidence="5">Helix-turn-helix domain-containing protein</fullName>
    </submittedName>
</protein>
<evidence type="ECO:0000313" key="6">
    <source>
        <dbReference type="Proteomes" id="UP001197247"/>
    </source>
</evidence>
<evidence type="ECO:0000256" key="1">
    <source>
        <dbReference type="ARBA" id="ARBA00023015"/>
    </source>
</evidence>
<evidence type="ECO:0000256" key="2">
    <source>
        <dbReference type="ARBA" id="ARBA00023125"/>
    </source>
</evidence>
<dbReference type="PRINTS" id="PR00032">
    <property type="entry name" value="HTHARAC"/>
</dbReference>
<dbReference type="SUPFAM" id="SSF51215">
    <property type="entry name" value="Regulatory protein AraC"/>
    <property type="match status" value="1"/>
</dbReference>
<dbReference type="InterPro" id="IPR009057">
    <property type="entry name" value="Homeodomain-like_sf"/>
</dbReference>
<evidence type="ECO:0000313" key="5">
    <source>
        <dbReference type="EMBL" id="MBT0770156.1"/>
    </source>
</evidence>
<dbReference type="InterPro" id="IPR037923">
    <property type="entry name" value="HTH-like"/>
</dbReference>
<dbReference type="InterPro" id="IPR050204">
    <property type="entry name" value="AraC_XylS_family_regulators"/>
</dbReference>
<evidence type="ECO:0000256" key="3">
    <source>
        <dbReference type="ARBA" id="ARBA00023163"/>
    </source>
</evidence>
<keyword evidence="1" id="KW-0805">Transcription regulation</keyword>
<dbReference type="PANTHER" id="PTHR46796:SF6">
    <property type="entry name" value="ARAC SUBFAMILY"/>
    <property type="match status" value="1"/>
</dbReference>
<reference evidence="5 6" key="1">
    <citation type="submission" date="2021-05" db="EMBL/GenBank/DDBJ databases">
        <title>Kineosporia and Streptomyces sp. nov. two new marine actinobacteria isolated from Coral.</title>
        <authorList>
            <person name="Buangrab K."/>
            <person name="Sutthacheep M."/>
            <person name="Yeemin T."/>
            <person name="Harunari E."/>
            <person name="Igarashi Y."/>
            <person name="Kanchanasin P."/>
            <person name="Tanasupawat S."/>
            <person name="Phongsopitanun W."/>
        </authorList>
    </citation>
    <scope>NUCLEOTIDE SEQUENCE [LARGE SCALE GENOMIC DNA]</scope>
    <source>
        <strain evidence="5 6">J2-2</strain>
    </source>
</reference>
<dbReference type="SUPFAM" id="SSF46689">
    <property type="entry name" value="Homeodomain-like"/>
    <property type="match status" value="1"/>
</dbReference>
<keyword evidence="3" id="KW-0804">Transcription</keyword>
<dbReference type="PANTHER" id="PTHR46796">
    <property type="entry name" value="HTH-TYPE TRANSCRIPTIONAL ACTIVATOR RHAS-RELATED"/>
    <property type="match status" value="1"/>
</dbReference>
<dbReference type="EMBL" id="JAHBAY010000005">
    <property type="protein sequence ID" value="MBT0770156.1"/>
    <property type="molecule type" value="Genomic_DNA"/>
</dbReference>
<name>A0ABS5TIW5_9ACTN</name>
<evidence type="ECO:0000259" key="4">
    <source>
        <dbReference type="PROSITE" id="PS01124"/>
    </source>
</evidence>
<dbReference type="InterPro" id="IPR035418">
    <property type="entry name" value="AraC-bd_2"/>
</dbReference>
<dbReference type="Pfam" id="PF12833">
    <property type="entry name" value="HTH_18"/>
    <property type="match status" value="1"/>
</dbReference>
<proteinExistence type="predicted"/>
<dbReference type="RefSeq" id="WP_214156447.1">
    <property type="nucleotide sequence ID" value="NZ_JAHBAY010000005.1"/>
</dbReference>
<dbReference type="Gene3D" id="1.10.10.60">
    <property type="entry name" value="Homeodomain-like"/>
    <property type="match status" value="1"/>
</dbReference>